<evidence type="ECO:0000313" key="10">
    <source>
        <dbReference type="EMBL" id="MBD1549196.1"/>
    </source>
</evidence>
<evidence type="ECO:0000256" key="7">
    <source>
        <dbReference type="ARBA" id="ARBA00023211"/>
    </source>
</evidence>
<dbReference type="NCBIfam" id="NF002075">
    <property type="entry name" value="PRK00913.2-2"/>
    <property type="match status" value="1"/>
</dbReference>
<comment type="similarity">
    <text evidence="3 8">Belongs to the peptidase M17 family.</text>
</comment>
<dbReference type="PROSITE" id="PS00631">
    <property type="entry name" value="CYTOSOL_AP"/>
    <property type="match status" value="1"/>
</dbReference>
<dbReference type="InterPro" id="IPR011356">
    <property type="entry name" value="Leucine_aapep/pepB"/>
</dbReference>
<dbReference type="GO" id="GO:0070006">
    <property type="term" value="F:metalloaminopeptidase activity"/>
    <property type="evidence" value="ECO:0007669"/>
    <property type="project" value="InterPro"/>
</dbReference>
<evidence type="ECO:0000256" key="3">
    <source>
        <dbReference type="ARBA" id="ARBA00009528"/>
    </source>
</evidence>
<dbReference type="GO" id="GO:0005737">
    <property type="term" value="C:cytoplasm"/>
    <property type="evidence" value="ECO:0007669"/>
    <property type="project" value="UniProtKB-SubCell"/>
</dbReference>
<dbReference type="NCBIfam" id="NF002074">
    <property type="entry name" value="PRK00913.1-4"/>
    <property type="match status" value="1"/>
</dbReference>
<feature type="binding site" evidence="8">
    <location>
        <position position="271"/>
    </location>
    <ligand>
        <name>Mn(2+)</name>
        <dbReference type="ChEBI" id="CHEBI:29035"/>
        <label>1</label>
    </ligand>
</feature>
<keyword evidence="6 8" id="KW-0378">Hydrolase</keyword>
<organism evidence="10 11">
    <name type="scientific">Roseibium aggregatum</name>
    <dbReference type="NCBI Taxonomy" id="187304"/>
    <lineage>
        <taxon>Bacteria</taxon>
        <taxon>Pseudomonadati</taxon>
        <taxon>Pseudomonadota</taxon>
        <taxon>Alphaproteobacteria</taxon>
        <taxon>Hyphomicrobiales</taxon>
        <taxon>Stappiaceae</taxon>
        <taxon>Roseibium</taxon>
    </lineage>
</organism>
<dbReference type="SUPFAM" id="SSF52949">
    <property type="entry name" value="Macro domain-like"/>
    <property type="match status" value="1"/>
</dbReference>
<keyword evidence="4 8" id="KW-0031">Aminopeptidase</keyword>
<feature type="binding site" evidence="8">
    <location>
        <position position="266"/>
    </location>
    <ligand>
        <name>Mn(2+)</name>
        <dbReference type="ChEBI" id="CHEBI:29035"/>
        <label>2</label>
    </ligand>
</feature>
<dbReference type="CDD" id="cd00433">
    <property type="entry name" value="Peptidase_M17"/>
    <property type="match status" value="1"/>
</dbReference>
<feature type="binding site" evidence="8">
    <location>
        <position position="348"/>
    </location>
    <ligand>
        <name>Mn(2+)</name>
        <dbReference type="ChEBI" id="CHEBI:29035"/>
        <label>1</label>
    </ligand>
</feature>
<dbReference type="PANTHER" id="PTHR11963:SF23">
    <property type="entry name" value="CYTOSOL AMINOPEPTIDASE"/>
    <property type="match status" value="1"/>
</dbReference>
<comment type="catalytic activity">
    <reaction evidence="1 8">
        <text>Release of an N-terminal amino acid, Xaa-|-Yaa-, in which Xaa is preferably Leu, but may be other amino acids including Pro although not Arg or Lys, and Yaa may be Pro. Amino acid amides and methyl esters are also readily hydrolyzed, but rates on arylamides are exceedingly low.</text>
        <dbReference type="EC" id="3.4.11.1"/>
    </reaction>
</comment>
<dbReference type="EC" id="3.4.11.10" evidence="8"/>
<comment type="cofactor">
    <cofactor evidence="8">
        <name>Mn(2+)</name>
        <dbReference type="ChEBI" id="CHEBI:29035"/>
    </cofactor>
    <text evidence="8">Binds 2 manganese ions per subunit.</text>
</comment>
<feature type="binding site" evidence="8">
    <location>
        <position position="350"/>
    </location>
    <ligand>
        <name>Mn(2+)</name>
        <dbReference type="ChEBI" id="CHEBI:29035"/>
        <label>1</label>
    </ligand>
</feature>
<dbReference type="NCBIfam" id="NF002083">
    <property type="entry name" value="PRK00913.3-5"/>
    <property type="match status" value="1"/>
</dbReference>
<evidence type="ECO:0000313" key="11">
    <source>
        <dbReference type="Proteomes" id="UP000598467"/>
    </source>
</evidence>
<dbReference type="PRINTS" id="PR00481">
    <property type="entry name" value="LAMNOPPTDASE"/>
</dbReference>
<comment type="function">
    <text evidence="8">Presumably involved in the processing and regular turnover of intracellular proteins. Catalyzes the removal of unsubstituted N-terminal amino acids from various peptides.</text>
</comment>
<feature type="binding site" evidence="8">
    <location>
        <position position="289"/>
    </location>
    <ligand>
        <name>Mn(2+)</name>
        <dbReference type="ChEBI" id="CHEBI:29035"/>
        <label>2</label>
    </ligand>
</feature>
<feature type="active site" evidence="8">
    <location>
        <position position="352"/>
    </location>
</feature>
<feature type="domain" description="Cytosol aminopeptidase" evidence="9">
    <location>
        <begin position="346"/>
        <end position="353"/>
    </location>
</feature>
<comment type="catalytic activity">
    <reaction evidence="2 8">
        <text>Release of an N-terminal amino acid, preferentially leucine, but not glutamic or aspartic acids.</text>
        <dbReference type="EC" id="3.4.11.10"/>
    </reaction>
</comment>
<dbReference type="Pfam" id="PF00883">
    <property type="entry name" value="Peptidase_M17"/>
    <property type="match status" value="1"/>
</dbReference>
<proteinExistence type="inferred from homology"/>
<keyword evidence="5 8" id="KW-0645">Protease</keyword>
<dbReference type="RefSeq" id="WP_190293885.1">
    <property type="nucleotide sequence ID" value="NZ_JABFCZ010000032.1"/>
</dbReference>
<feature type="binding site" evidence="8">
    <location>
        <position position="271"/>
    </location>
    <ligand>
        <name>Mn(2+)</name>
        <dbReference type="ChEBI" id="CHEBI:29035"/>
        <label>2</label>
    </ligand>
</feature>
<dbReference type="Pfam" id="PF02789">
    <property type="entry name" value="Peptidase_M17_N"/>
    <property type="match status" value="1"/>
</dbReference>
<dbReference type="SUPFAM" id="SSF53187">
    <property type="entry name" value="Zn-dependent exopeptidases"/>
    <property type="match status" value="1"/>
</dbReference>
<protein>
    <recommendedName>
        <fullName evidence="8">Probable cytosol aminopeptidase</fullName>
        <ecNumber evidence="8">3.4.11.1</ecNumber>
    </recommendedName>
    <alternativeName>
        <fullName evidence="8">Leucine aminopeptidase</fullName>
        <shortName evidence="8">LAP</shortName>
        <ecNumber evidence="8">3.4.11.10</ecNumber>
    </alternativeName>
    <alternativeName>
        <fullName evidence="8">Leucyl aminopeptidase</fullName>
    </alternativeName>
</protein>
<evidence type="ECO:0000256" key="4">
    <source>
        <dbReference type="ARBA" id="ARBA00022438"/>
    </source>
</evidence>
<feature type="binding site" evidence="8">
    <location>
        <position position="350"/>
    </location>
    <ligand>
        <name>Mn(2+)</name>
        <dbReference type="ChEBI" id="CHEBI:29035"/>
        <label>2</label>
    </ligand>
</feature>
<dbReference type="GO" id="GO:0030145">
    <property type="term" value="F:manganese ion binding"/>
    <property type="evidence" value="ECO:0007669"/>
    <property type="project" value="UniProtKB-UniRule"/>
</dbReference>
<accession>A0A926P302</accession>
<name>A0A926P302_9HYPH</name>
<keyword evidence="8" id="KW-0479">Metal-binding</keyword>
<dbReference type="PANTHER" id="PTHR11963">
    <property type="entry name" value="LEUCINE AMINOPEPTIDASE-RELATED"/>
    <property type="match status" value="1"/>
</dbReference>
<comment type="caution">
    <text evidence="10">The sequence shown here is derived from an EMBL/GenBank/DDBJ whole genome shotgun (WGS) entry which is preliminary data.</text>
</comment>
<dbReference type="InterPro" id="IPR000819">
    <property type="entry name" value="Peptidase_M17_C"/>
</dbReference>
<keyword evidence="7 8" id="KW-0464">Manganese</keyword>
<comment type="subcellular location">
    <subcellularLocation>
        <location evidence="8">Cytoplasm</location>
    </subcellularLocation>
</comment>
<evidence type="ECO:0000259" key="9">
    <source>
        <dbReference type="PROSITE" id="PS00631"/>
    </source>
</evidence>
<evidence type="ECO:0000256" key="6">
    <source>
        <dbReference type="ARBA" id="ARBA00022801"/>
    </source>
</evidence>
<dbReference type="AlphaFoldDB" id="A0A926P302"/>
<dbReference type="InterPro" id="IPR008283">
    <property type="entry name" value="Peptidase_M17_N"/>
</dbReference>
<evidence type="ECO:0000256" key="1">
    <source>
        <dbReference type="ARBA" id="ARBA00000135"/>
    </source>
</evidence>
<dbReference type="Gene3D" id="3.40.630.10">
    <property type="entry name" value="Zn peptidases"/>
    <property type="match status" value="1"/>
</dbReference>
<evidence type="ECO:0000256" key="8">
    <source>
        <dbReference type="HAMAP-Rule" id="MF_00181"/>
    </source>
</evidence>
<dbReference type="Gene3D" id="3.40.220.10">
    <property type="entry name" value="Leucine Aminopeptidase, subunit E, domain 1"/>
    <property type="match status" value="1"/>
</dbReference>
<dbReference type="NCBIfam" id="NF002077">
    <property type="entry name" value="PRK00913.2-4"/>
    <property type="match status" value="1"/>
</dbReference>
<dbReference type="GO" id="GO:0006508">
    <property type="term" value="P:proteolysis"/>
    <property type="evidence" value="ECO:0007669"/>
    <property type="project" value="UniProtKB-KW"/>
</dbReference>
<dbReference type="EMBL" id="JABFCZ010000032">
    <property type="protein sequence ID" value="MBD1549196.1"/>
    <property type="molecule type" value="Genomic_DNA"/>
</dbReference>
<dbReference type="InterPro" id="IPR023042">
    <property type="entry name" value="Peptidase_M17_leu_NH2_pept"/>
</dbReference>
<dbReference type="EC" id="3.4.11.1" evidence="8"/>
<dbReference type="InterPro" id="IPR043472">
    <property type="entry name" value="Macro_dom-like"/>
</dbReference>
<evidence type="ECO:0000256" key="2">
    <source>
        <dbReference type="ARBA" id="ARBA00000967"/>
    </source>
</evidence>
<sequence>MTKQTKISFIKPAAPKSGVAVAFAAEGLGLGAMTAEFLKNMTGGLERAAAVAKFTGKKSSTLDLIAPAGLAVDRLIVVGLGKPEELGEQDWLKLGGTVMGALDSAKAADATVLAEIAGEGDLSAEALAAFAMGAKLRAYKFDTYKTKKADDDSGPSSLKLQIAVPDPRPVKKAWAAADGIADGVYLARDLVNEPPNALGPVEFADKAAALKKLGVEIEILGEKEMKKLKMAALLGVSQGATRPPRLVIMRWNGGKKNDAPLAFVGKGVVFDTGGISIKPAAGMEEMKGDMGGAAAVTGLMHALAARKAKANVVGVIGLVENMPDGNAQRPGDIVKAMSGTTIEILNTDAEGRLVLADAMWYTQDRFKPAFMIDLATLTGAVIVALGNHNAGLYSNNDDLADKLKSAAGETGEAVWRMPLSPDYDKLIDTPNADVKNTGGRWAGSITAAQFLQRFANDKPWAHLDIAGTAFGSPKNEINQGWASGYGVRLLDRLVSSFYEK</sequence>
<dbReference type="Proteomes" id="UP000598467">
    <property type="component" value="Unassembled WGS sequence"/>
</dbReference>
<feature type="active site" evidence="8">
    <location>
        <position position="278"/>
    </location>
</feature>
<gene>
    <name evidence="8" type="primary">pepA</name>
    <name evidence="10" type="ORF">HK439_23290</name>
</gene>
<dbReference type="HAMAP" id="MF_00181">
    <property type="entry name" value="Cytosol_peptidase_M17"/>
    <property type="match status" value="1"/>
</dbReference>
<evidence type="ECO:0000256" key="5">
    <source>
        <dbReference type="ARBA" id="ARBA00022670"/>
    </source>
</evidence>
<dbReference type="NCBIfam" id="NF002073">
    <property type="entry name" value="PRK00913.1-2"/>
    <property type="match status" value="1"/>
</dbReference>
<keyword evidence="8" id="KW-0963">Cytoplasm</keyword>
<reference evidence="10" key="1">
    <citation type="submission" date="2020-05" db="EMBL/GenBank/DDBJ databases">
        <title>Identification of trans-AT polyketide cluster in two marine bacteria, producers of a novel glutaramide-containing polyketide sesbanimide D and analogs.</title>
        <authorList>
            <person name="Kacar D."/>
            <person name="Rodriguez P."/>
            <person name="Canedo L."/>
            <person name="Gonzalez E."/>
            <person name="Galan B."/>
            <person name="De La Calle F."/>
            <person name="Garcia J.L."/>
        </authorList>
    </citation>
    <scope>NUCLEOTIDE SEQUENCE</scope>
    <source>
        <strain evidence="10">PHM038</strain>
    </source>
</reference>